<dbReference type="InterPro" id="IPR020810">
    <property type="entry name" value="Enolase_C"/>
</dbReference>
<dbReference type="PROSITE" id="PS00164">
    <property type="entry name" value="ENOLASE"/>
    <property type="match status" value="1"/>
</dbReference>
<dbReference type="Pfam" id="PF03952">
    <property type="entry name" value="Enolase_N"/>
    <property type="match status" value="1"/>
</dbReference>
<comment type="cofactor">
    <cofactor evidence="11">
        <name>Mg(2+)</name>
        <dbReference type="ChEBI" id="CHEBI:18420"/>
    </cofactor>
    <text evidence="11">Binds a second Mg(2+) ion via substrate during catalysis.</text>
</comment>
<evidence type="ECO:0000313" key="14">
    <source>
        <dbReference type="EMBL" id="MBP2026515.1"/>
    </source>
</evidence>
<evidence type="ECO:0000256" key="9">
    <source>
        <dbReference type="ARBA" id="ARBA00023239"/>
    </source>
</evidence>
<protein>
    <recommendedName>
        <fullName evidence="4 11">Enolase</fullName>
        <ecNumber evidence="3 11">4.2.1.11</ecNumber>
    </recommendedName>
    <alternativeName>
        <fullName evidence="11">2-phospho-D-glycerate hydro-lyase</fullName>
    </alternativeName>
    <alternativeName>
        <fullName evidence="11">2-phosphoglycerate dehydratase</fullName>
    </alternativeName>
</protein>
<dbReference type="InterPro" id="IPR000941">
    <property type="entry name" value="Enolase"/>
</dbReference>
<evidence type="ECO:0000256" key="5">
    <source>
        <dbReference type="ARBA" id="ARBA00022525"/>
    </source>
</evidence>
<comment type="pathway">
    <text evidence="1 11">Carbohydrate degradation; glycolysis; pyruvate from D-glyceraldehyde 3-phosphate: step 4/5.</text>
</comment>
<dbReference type="HAMAP" id="MF_00318">
    <property type="entry name" value="Enolase"/>
    <property type="match status" value="1"/>
</dbReference>
<feature type="domain" description="Enolase N-terminal" evidence="13">
    <location>
        <begin position="3"/>
        <end position="133"/>
    </location>
</feature>
<dbReference type="PRINTS" id="PR00148">
    <property type="entry name" value="ENOLASE"/>
</dbReference>
<feature type="active site" description="Proton acceptor" evidence="11">
    <location>
        <position position="338"/>
    </location>
</feature>
<keyword evidence="11" id="KW-0963">Cytoplasm</keyword>
<accession>A0ABS4KFF3</accession>
<evidence type="ECO:0000256" key="10">
    <source>
        <dbReference type="ARBA" id="ARBA00048951"/>
    </source>
</evidence>
<evidence type="ECO:0000256" key="7">
    <source>
        <dbReference type="ARBA" id="ARBA00022842"/>
    </source>
</evidence>
<keyword evidence="15" id="KW-1185">Reference proteome</keyword>
<dbReference type="EC" id="4.2.1.11" evidence="3 11"/>
<dbReference type="Gene3D" id="3.30.390.10">
    <property type="entry name" value="Enolase-like, N-terminal domain"/>
    <property type="match status" value="1"/>
</dbReference>
<dbReference type="GO" id="GO:0004634">
    <property type="term" value="F:phosphopyruvate hydratase activity"/>
    <property type="evidence" value="ECO:0007669"/>
    <property type="project" value="UniProtKB-EC"/>
</dbReference>
<feature type="binding site" evidence="11">
    <location>
        <position position="338"/>
    </location>
    <ligand>
        <name>(2R)-2-phosphoglycerate</name>
        <dbReference type="ChEBI" id="CHEBI:58289"/>
    </ligand>
</feature>
<dbReference type="RefSeq" id="WP_209658653.1">
    <property type="nucleotide sequence ID" value="NZ_JAGGLI010000002.1"/>
</dbReference>
<dbReference type="NCBIfam" id="TIGR01060">
    <property type="entry name" value="eno"/>
    <property type="match status" value="1"/>
</dbReference>
<organism evidence="14 15">
    <name type="scientific">Acetoanaerobium pronyense</name>
    <dbReference type="NCBI Taxonomy" id="1482736"/>
    <lineage>
        <taxon>Bacteria</taxon>
        <taxon>Bacillati</taxon>
        <taxon>Bacillota</taxon>
        <taxon>Clostridia</taxon>
        <taxon>Peptostreptococcales</taxon>
        <taxon>Filifactoraceae</taxon>
        <taxon>Acetoanaerobium</taxon>
    </lineage>
</organism>
<comment type="subcellular location">
    <subcellularLocation>
        <location evidence="11">Cytoplasm</location>
    </subcellularLocation>
    <subcellularLocation>
        <location evidence="11">Secreted</location>
    </subcellularLocation>
    <subcellularLocation>
        <location evidence="11">Cell surface</location>
    </subcellularLocation>
    <text evidence="11">Fractions of enolase are present in both the cytoplasm and on the cell surface.</text>
</comment>
<dbReference type="SUPFAM" id="SSF51604">
    <property type="entry name" value="Enolase C-terminal domain-like"/>
    <property type="match status" value="1"/>
</dbReference>
<dbReference type="InterPro" id="IPR020811">
    <property type="entry name" value="Enolase_N"/>
</dbReference>
<dbReference type="PIRSF" id="PIRSF001400">
    <property type="entry name" value="Enolase"/>
    <property type="match status" value="1"/>
</dbReference>
<dbReference type="PANTHER" id="PTHR11902">
    <property type="entry name" value="ENOLASE"/>
    <property type="match status" value="1"/>
</dbReference>
<dbReference type="PANTHER" id="PTHR11902:SF1">
    <property type="entry name" value="ENOLASE"/>
    <property type="match status" value="1"/>
</dbReference>
<evidence type="ECO:0000256" key="4">
    <source>
        <dbReference type="ARBA" id="ARBA00017068"/>
    </source>
</evidence>
<dbReference type="CDD" id="cd03313">
    <property type="entry name" value="enolase"/>
    <property type="match status" value="1"/>
</dbReference>
<dbReference type="Gene3D" id="3.20.20.120">
    <property type="entry name" value="Enolase-like C-terminal domain"/>
    <property type="match status" value="1"/>
</dbReference>
<feature type="binding site" evidence="11">
    <location>
        <position position="389"/>
    </location>
    <ligand>
        <name>(2R)-2-phosphoglycerate</name>
        <dbReference type="ChEBI" id="CHEBI:58289"/>
    </ligand>
</feature>
<dbReference type="InterPro" id="IPR036849">
    <property type="entry name" value="Enolase-like_C_sf"/>
</dbReference>
<dbReference type="InterPro" id="IPR029017">
    <property type="entry name" value="Enolase-like_N"/>
</dbReference>
<dbReference type="SFLD" id="SFLDF00002">
    <property type="entry name" value="enolase"/>
    <property type="match status" value="1"/>
</dbReference>
<dbReference type="SMART" id="SM01193">
    <property type="entry name" value="Enolase_N"/>
    <property type="match status" value="1"/>
</dbReference>
<dbReference type="SFLD" id="SFLDS00001">
    <property type="entry name" value="Enolase"/>
    <property type="match status" value="1"/>
</dbReference>
<comment type="catalytic activity">
    <reaction evidence="10">
        <text>(2R)-2-phosphoglycerate = phosphoenolpyruvate + H2O</text>
        <dbReference type="Rhea" id="RHEA:10164"/>
        <dbReference type="ChEBI" id="CHEBI:15377"/>
        <dbReference type="ChEBI" id="CHEBI:58289"/>
        <dbReference type="ChEBI" id="CHEBI:58702"/>
        <dbReference type="EC" id="4.2.1.11"/>
    </reaction>
    <physiologicalReaction direction="left-to-right" evidence="10">
        <dbReference type="Rhea" id="RHEA:10165"/>
    </physiologicalReaction>
</comment>
<feature type="binding site" evidence="11">
    <location>
        <position position="286"/>
    </location>
    <ligand>
        <name>Mg(2+)</name>
        <dbReference type="ChEBI" id="CHEBI:18420"/>
    </ligand>
</feature>
<feature type="binding site" evidence="11">
    <location>
        <position position="313"/>
    </location>
    <ligand>
        <name>Mg(2+)</name>
        <dbReference type="ChEBI" id="CHEBI:18420"/>
    </ligand>
</feature>
<dbReference type="Proteomes" id="UP001314903">
    <property type="component" value="Unassembled WGS sequence"/>
</dbReference>
<evidence type="ECO:0000256" key="6">
    <source>
        <dbReference type="ARBA" id="ARBA00022723"/>
    </source>
</evidence>
<feature type="binding site" evidence="11">
    <location>
        <position position="162"/>
    </location>
    <ligand>
        <name>(2R)-2-phosphoglycerate</name>
        <dbReference type="ChEBI" id="CHEBI:58289"/>
    </ligand>
</feature>
<comment type="similarity">
    <text evidence="2 11">Belongs to the enolase family.</text>
</comment>
<proteinExistence type="inferred from homology"/>
<keyword evidence="5 11" id="KW-0964">Secreted</keyword>
<feature type="active site" description="Proton donor" evidence="11">
    <location>
        <position position="204"/>
    </location>
</feature>
<comment type="function">
    <text evidence="11">Catalyzes the reversible conversion of 2-phosphoglycerate (2-PG) into phosphoenolpyruvate (PEP). It is essential for the degradation of carbohydrates via glycolysis.</text>
</comment>
<feature type="binding site" evidence="11">
    <location>
        <position position="368"/>
    </location>
    <ligand>
        <name>(2R)-2-phosphoglycerate</name>
        <dbReference type="ChEBI" id="CHEBI:58289"/>
    </ligand>
</feature>
<dbReference type="EMBL" id="JAGGLI010000002">
    <property type="protein sequence ID" value="MBP2026515.1"/>
    <property type="molecule type" value="Genomic_DNA"/>
</dbReference>
<feature type="domain" description="Enolase C-terminal TIM barrel" evidence="12">
    <location>
        <begin position="138"/>
        <end position="426"/>
    </location>
</feature>
<feature type="binding site" evidence="11">
    <location>
        <position position="241"/>
    </location>
    <ligand>
        <name>Mg(2+)</name>
        <dbReference type="ChEBI" id="CHEBI:18420"/>
    </ligand>
</feature>
<evidence type="ECO:0000256" key="3">
    <source>
        <dbReference type="ARBA" id="ARBA00012058"/>
    </source>
</evidence>
<reference evidence="14 15" key="1">
    <citation type="submission" date="2021-03" db="EMBL/GenBank/DDBJ databases">
        <title>Genomic Encyclopedia of Type Strains, Phase IV (KMG-IV): sequencing the most valuable type-strain genomes for metagenomic binning, comparative biology and taxonomic classification.</title>
        <authorList>
            <person name="Goeker M."/>
        </authorList>
    </citation>
    <scope>NUCLEOTIDE SEQUENCE [LARGE SCALE GENOMIC DNA]</scope>
    <source>
        <strain evidence="14 15">DSM 27512</strain>
    </source>
</reference>
<name>A0ABS4KFF3_9FIRM</name>
<dbReference type="InterPro" id="IPR020809">
    <property type="entry name" value="Enolase_CS"/>
</dbReference>
<dbReference type="SMART" id="SM01192">
    <property type="entry name" value="Enolase_C"/>
    <property type="match status" value="1"/>
</dbReference>
<gene>
    <name evidence="11" type="primary">eno</name>
    <name evidence="14" type="ORF">J2Z35_000304</name>
</gene>
<evidence type="ECO:0000313" key="15">
    <source>
        <dbReference type="Proteomes" id="UP001314903"/>
    </source>
</evidence>
<evidence type="ECO:0000256" key="8">
    <source>
        <dbReference type="ARBA" id="ARBA00023152"/>
    </source>
</evidence>
<evidence type="ECO:0000256" key="11">
    <source>
        <dbReference type="HAMAP-Rule" id="MF_00318"/>
    </source>
</evidence>
<keyword evidence="8 11" id="KW-0324">Glycolysis</keyword>
<sequence length="429" mass="46048">MFITDVYAREILDSRGNPTVEVEVVLESGEMGRAAVPSGASTGIYEAVELRDGDKGRYLGKGVQKAIENVNEIIAPELEGMNVFDQVGIDNLLIELDGTDNKGKLGANAILGVSMAVAKAAAEELGLPLFQYVGGVNAKVLPVPMMNIINGGEHADNNVDIQEFMVMPVGADSWAEALRMGAEIFHSLKSVLKGKGLNTAVGDEGGFAPNLGSNEEALSSIVEAIEKAGYKPGEEIMIAMDAAASSFYSKEKGKYVLAGEGKELSSEEMVAFYEDMVSKYPIISIEDGLDENDWDGFKLMTEKLGSKIQIVGDDLFVTNTKKLEEGIQKGIANSILIKLNQIGTITETLDAIEMAKRAGYTAVISHRSGETEDTTIADLVVAVNAGQIKTGAPSRTDRVAKYNQLIRIEEMIGEVAQYAGMKAFYNIKK</sequence>
<evidence type="ECO:0000259" key="12">
    <source>
        <dbReference type="SMART" id="SM01192"/>
    </source>
</evidence>
<keyword evidence="7 11" id="KW-0460">Magnesium</keyword>
<keyword evidence="9 11" id="KW-0456">Lyase</keyword>
<keyword evidence="6 11" id="KW-0479">Metal-binding</keyword>
<evidence type="ECO:0000256" key="1">
    <source>
        <dbReference type="ARBA" id="ARBA00005031"/>
    </source>
</evidence>
<evidence type="ECO:0000259" key="13">
    <source>
        <dbReference type="SMART" id="SM01193"/>
    </source>
</evidence>
<dbReference type="SFLD" id="SFLDG00178">
    <property type="entry name" value="enolase"/>
    <property type="match status" value="1"/>
</dbReference>
<feature type="binding site" evidence="11">
    <location>
        <position position="367"/>
    </location>
    <ligand>
        <name>(2R)-2-phosphoglycerate</name>
        <dbReference type="ChEBI" id="CHEBI:58289"/>
    </ligand>
</feature>
<comment type="caution">
    <text evidence="14">The sequence shown here is derived from an EMBL/GenBank/DDBJ whole genome shotgun (WGS) entry which is preliminary data.</text>
</comment>
<dbReference type="Pfam" id="PF00113">
    <property type="entry name" value="Enolase_C"/>
    <property type="match status" value="1"/>
</dbReference>
<dbReference type="SUPFAM" id="SSF54826">
    <property type="entry name" value="Enolase N-terminal domain-like"/>
    <property type="match status" value="1"/>
</dbReference>
<evidence type="ECO:0000256" key="2">
    <source>
        <dbReference type="ARBA" id="ARBA00009604"/>
    </source>
</evidence>